<dbReference type="AlphaFoldDB" id="A0ABD3VHZ3"/>
<keyword evidence="2" id="KW-0547">Nucleotide-binding</keyword>
<dbReference type="EMBL" id="JBJQND010000011">
    <property type="protein sequence ID" value="KAL3861201.1"/>
    <property type="molecule type" value="Genomic_DNA"/>
</dbReference>
<evidence type="ECO:0000313" key="6">
    <source>
        <dbReference type="EMBL" id="KAL3861201.1"/>
    </source>
</evidence>
<keyword evidence="3" id="KW-0342">GTP-binding</keyword>
<protein>
    <recommendedName>
        <fullName evidence="5">AIG1-type G domain-containing protein</fullName>
    </recommendedName>
</protein>
<dbReference type="PANTHER" id="PTHR10903">
    <property type="entry name" value="GTPASE, IMAP FAMILY MEMBER-RELATED"/>
    <property type="match status" value="1"/>
</dbReference>
<accession>A0ABD3VHZ3</accession>
<dbReference type="SUPFAM" id="SSF52540">
    <property type="entry name" value="P-loop containing nucleoside triphosphate hydrolases"/>
    <property type="match status" value="1"/>
</dbReference>
<feature type="coiled-coil region" evidence="4">
    <location>
        <begin position="253"/>
        <end position="348"/>
    </location>
</feature>
<evidence type="ECO:0000256" key="2">
    <source>
        <dbReference type="ARBA" id="ARBA00022741"/>
    </source>
</evidence>
<dbReference type="PANTHER" id="PTHR10903:SF184">
    <property type="entry name" value="GTP-BINDING PROTEIN A"/>
    <property type="match status" value="1"/>
</dbReference>
<proteinExistence type="inferred from homology"/>
<reference evidence="6 7" key="1">
    <citation type="submission" date="2024-11" db="EMBL/GenBank/DDBJ databases">
        <title>Chromosome-level genome assembly of the freshwater bivalve Anodonta woodiana.</title>
        <authorList>
            <person name="Chen X."/>
        </authorList>
    </citation>
    <scope>NUCLEOTIDE SEQUENCE [LARGE SCALE GENOMIC DNA]</scope>
    <source>
        <strain evidence="6">MN2024</strain>
        <tissue evidence="6">Gills</tissue>
    </source>
</reference>
<dbReference type="PROSITE" id="PS51720">
    <property type="entry name" value="G_AIG1"/>
    <property type="match status" value="1"/>
</dbReference>
<dbReference type="Gene3D" id="3.40.50.300">
    <property type="entry name" value="P-loop containing nucleotide triphosphate hydrolases"/>
    <property type="match status" value="1"/>
</dbReference>
<comment type="caution">
    <text evidence="6">The sequence shown here is derived from an EMBL/GenBank/DDBJ whole genome shotgun (WGS) entry which is preliminary data.</text>
</comment>
<keyword evidence="7" id="KW-1185">Reference proteome</keyword>
<feature type="domain" description="AIG1-type G" evidence="5">
    <location>
        <begin position="25"/>
        <end position="231"/>
    </location>
</feature>
<comment type="similarity">
    <text evidence="1">Belongs to the TRAFAC class TrmE-Era-EngA-EngB-Septin-like GTPase superfamily. AIG1/Toc34/Toc159-like paraseptin GTPase family. IAN subfamily.</text>
</comment>
<dbReference type="InterPro" id="IPR006703">
    <property type="entry name" value="G_AIG1"/>
</dbReference>
<keyword evidence="4" id="KW-0175">Coiled coil</keyword>
<evidence type="ECO:0000256" key="1">
    <source>
        <dbReference type="ARBA" id="ARBA00008535"/>
    </source>
</evidence>
<evidence type="ECO:0000256" key="3">
    <source>
        <dbReference type="ARBA" id="ARBA00023134"/>
    </source>
</evidence>
<evidence type="ECO:0000256" key="4">
    <source>
        <dbReference type="SAM" id="Coils"/>
    </source>
</evidence>
<name>A0ABD3VHZ3_SINWO</name>
<dbReference type="GO" id="GO:0005525">
    <property type="term" value="F:GTP binding"/>
    <property type="evidence" value="ECO:0007669"/>
    <property type="project" value="UniProtKB-KW"/>
</dbReference>
<organism evidence="6 7">
    <name type="scientific">Sinanodonta woodiana</name>
    <name type="common">Chinese pond mussel</name>
    <name type="synonym">Anodonta woodiana</name>
    <dbReference type="NCBI Taxonomy" id="1069815"/>
    <lineage>
        <taxon>Eukaryota</taxon>
        <taxon>Metazoa</taxon>
        <taxon>Spiralia</taxon>
        <taxon>Lophotrochozoa</taxon>
        <taxon>Mollusca</taxon>
        <taxon>Bivalvia</taxon>
        <taxon>Autobranchia</taxon>
        <taxon>Heteroconchia</taxon>
        <taxon>Palaeoheterodonta</taxon>
        <taxon>Unionida</taxon>
        <taxon>Unionoidea</taxon>
        <taxon>Unionidae</taxon>
        <taxon>Unioninae</taxon>
        <taxon>Sinanodonta</taxon>
    </lineage>
</organism>
<gene>
    <name evidence="6" type="ORF">ACJMK2_007253</name>
</gene>
<dbReference type="FunFam" id="3.40.50.300:FF:000366">
    <property type="entry name" value="GTPase, IMAP family member 2"/>
    <property type="match status" value="1"/>
</dbReference>
<dbReference type="InterPro" id="IPR027417">
    <property type="entry name" value="P-loop_NTPase"/>
</dbReference>
<dbReference type="InterPro" id="IPR045058">
    <property type="entry name" value="GIMA/IAN/Toc"/>
</dbReference>
<dbReference type="Pfam" id="PF04548">
    <property type="entry name" value="AIG1"/>
    <property type="match status" value="1"/>
</dbReference>
<evidence type="ECO:0000259" key="5">
    <source>
        <dbReference type="PROSITE" id="PS51720"/>
    </source>
</evidence>
<evidence type="ECO:0000313" key="7">
    <source>
        <dbReference type="Proteomes" id="UP001634394"/>
    </source>
</evidence>
<sequence>MGQNISTQSGESADIYMEVDEYQRNEERRIILIGKTGTGKSTLGNAILGDRIFNNEGVQMQSNTIHCQVGQRTRKDGKKIVVLDTPGLMDTKREPEKIIKELCKCTAITAPGPHAICLVIRGDDRFTQENIDTLDEFCAFFGEEIYKYVIVVFTHKASMGKSTTTDDCLSALPKEFVTKFLKSGGKKIAIECKAEKKALKKQIHELFKLIEEIILKNGGSYYSEEKFKEAEEAFRKRIPKIKQEVDKQFEGKKKLLEDEYQEKAKRLEEVQIILEKKLQEEKDKRMQEQQLKENEKLEKDAYAARMKKAEAKHQEEIKSLEDKLEKERKEREKIKEDFDRKMEKINNEVGQNLRASIIEDRSKAREAVPESKGFSEMTMNAVKAGAEVVFNIATGNIGKAIEKVGGLIFG</sequence>
<dbReference type="Proteomes" id="UP001634394">
    <property type="component" value="Unassembled WGS sequence"/>
</dbReference>